<evidence type="ECO:0000256" key="4">
    <source>
        <dbReference type="ARBA" id="ARBA00022553"/>
    </source>
</evidence>
<dbReference type="Pfam" id="PF02518">
    <property type="entry name" value="HATPase_c"/>
    <property type="match status" value="1"/>
</dbReference>
<dbReference type="PROSITE" id="PS50109">
    <property type="entry name" value="HIS_KIN"/>
    <property type="match status" value="1"/>
</dbReference>
<dbReference type="AlphaFoldDB" id="A0A1F6GZC2"/>
<keyword evidence="6" id="KW-0418">Kinase</keyword>
<dbReference type="EC" id="2.7.13.3" evidence="2"/>
<dbReference type="InterPro" id="IPR036641">
    <property type="entry name" value="HPT_dom_sf"/>
</dbReference>
<dbReference type="GO" id="GO:0004673">
    <property type="term" value="F:protein histidine kinase activity"/>
    <property type="evidence" value="ECO:0007669"/>
    <property type="project" value="UniProtKB-EC"/>
</dbReference>
<dbReference type="Proteomes" id="UP000177583">
    <property type="component" value="Unassembled WGS sequence"/>
</dbReference>
<comment type="caution">
    <text evidence="9">The sequence shown here is derived from an EMBL/GenBank/DDBJ whole genome shotgun (WGS) entry which is preliminary data.</text>
</comment>
<keyword evidence="5" id="KW-0808">Transferase</keyword>
<reference evidence="9 10" key="1">
    <citation type="journal article" date="2016" name="Nat. Commun.">
        <title>Thousands of microbial genomes shed light on interconnected biogeochemical processes in an aquifer system.</title>
        <authorList>
            <person name="Anantharaman K."/>
            <person name="Brown C.T."/>
            <person name="Hug L.A."/>
            <person name="Sharon I."/>
            <person name="Castelle C.J."/>
            <person name="Probst A.J."/>
            <person name="Thomas B.C."/>
            <person name="Singh A."/>
            <person name="Wilkins M.J."/>
            <person name="Karaoz U."/>
            <person name="Brodie E.L."/>
            <person name="Williams K.H."/>
            <person name="Hubbard S.S."/>
            <person name="Banfield J.F."/>
        </authorList>
    </citation>
    <scope>NUCLEOTIDE SEQUENCE [LARGE SCALE GENOMIC DNA]</scope>
</reference>
<evidence type="ECO:0000313" key="10">
    <source>
        <dbReference type="Proteomes" id="UP000177583"/>
    </source>
</evidence>
<gene>
    <name evidence="9" type="ORF">A2557_01650</name>
</gene>
<dbReference type="Gene3D" id="3.30.565.10">
    <property type="entry name" value="Histidine kinase-like ATPase, C-terminal domain"/>
    <property type="match status" value="1"/>
</dbReference>
<evidence type="ECO:0000256" key="3">
    <source>
        <dbReference type="ARBA" id="ARBA00021495"/>
    </source>
</evidence>
<dbReference type="Gene3D" id="1.20.120.160">
    <property type="entry name" value="HPT domain"/>
    <property type="match status" value="1"/>
</dbReference>
<name>A0A1F6GZC2_9PROT</name>
<dbReference type="PANTHER" id="PTHR43395">
    <property type="entry name" value="SENSOR HISTIDINE KINASE CHEA"/>
    <property type="match status" value="1"/>
</dbReference>
<comment type="function">
    <text evidence="7">Involved in the transmission of sensory signals from the chemoreceptors to the flagellar motors. CheA is autophosphorylated; it can transfer its phosphate group to either CheB or CheY.</text>
</comment>
<dbReference type="PRINTS" id="PR00344">
    <property type="entry name" value="BCTRLSENSOR"/>
</dbReference>
<feature type="domain" description="Histidine kinase" evidence="8">
    <location>
        <begin position="586"/>
        <end position="718"/>
    </location>
</feature>
<evidence type="ECO:0000256" key="5">
    <source>
        <dbReference type="ARBA" id="ARBA00022679"/>
    </source>
</evidence>
<dbReference type="InterPro" id="IPR004358">
    <property type="entry name" value="Sig_transdc_His_kin-like_C"/>
</dbReference>
<proteinExistence type="predicted"/>
<evidence type="ECO:0000259" key="8">
    <source>
        <dbReference type="PROSITE" id="PS50109"/>
    </source>
</evidence>
<protein>
    <recommendedName>
        <fullName evidence="3">Chemotaxis protein CheA</fullName>
        <ecNumber evidence="2">2.7.13.3</ecNumber>
    </recommendedName>
</protein>
<dbReference type="InterPro" id="IPR005467">
    <property type="entry name" value="His_kinase_dom"/>
</dbReference>
<dbReference type="EMBL" id="MFNF01000016">
    <property type="protein sequence ID" value="OGH03439.1"/>
    <property type="molecule type" value="Genomic_DNA"/>
</dbReference>
<dbReference type="SUPFAM" id="SSF55874">
    <property type="entry name" value="ATPase domain of HSP90 chaperone/DNA topoisomerase II/histidine kinase"/>
    <property type="match status" value="1"/>
</dbReference>
<accession>A0A1F6GZC2</accession>
<keyword evidence="4" id="KW-0597">Phosphoprotein</keyword>
<comment type="catalytic activity">
    <reaction evidence="1">
        <text>ATP + protein L-histidine = ADP + protein N-phospho-L-histidine.</text>
        <dbReference type="EC" id="2.7.13.3"/>
    </reaction>
</comment>
<dbReference type="GO" id="GO:0000160">
    <property type="term" value="P:phosphorelay signal transduction system"/>
    <property type="evidence" value="ECO:0007669"/>
    <property type="project" value="InterPro"/>
</dbReference>
<evidence type="ECO:0000256" key="6">
    <source>
        <dbReference type="ARBA" id="ARBA00022777"/>
    </source>
</evidence>
<dbReference type="InterPro" id="IPR051315">
    <property type="entry name" value="Bact_Chemotaxis_CheA"/>
</dbReference>
<dbReference type="PANTHER" id="PTHR43395:SF10">
    <property type="entry name" value="CHEMOTAXIS PROTEIN CHEA"/>
    <property type="match status" value="1"/>
</dbReference>
<dbReference type="SUPFAM" id="SSF47226">
    <property type="entry name" value="Histidine-containing phosphotransfer domain, HPT domain"/>
    <property type="match status" value="1"/>
</dbReference>
<dbReference type="InterPro" id="IPR036890">
    <property type="entry name" value="HATPase_C_sf"/>
</dbReference>
<dbReference type="FunFam" id="3.30.565.10:FF:000016">
    <property type="entry name" value="Chemotaxis protein CheA, putative"/>
    <property type="match status" value="1"/>
</dbReference>
<evidence type="ECO:0000256" key="1">
    <source>
        <dbReference type="ARBA" id="ARBA00000085"/>
    </source>
</evidence>
<sequence>MAATPRLEPALAQELLALAAHAFEGVYTLAAAGLYGGPSEGPGEVEILGQVIRPGAPANLATTLDYNTWALIGGSGMSQVPVDKEVGLSGWSRLGVKVSAELVLVFWAKEALGALPLASSMGVMVSELMLRWTIRPARGGAAKAQPALSGEELGADVTDTQELEAVIGTLAQAPAATPAQAAPGGVFSQFSAFFLEHPNAGFLCFAKDGRVVPLYPKGQHPYFGQLDKDTDALDILLNNWTPYNRDSASFNQSAPDVSMLRDLMETVFLRITSLDVLKEMLPNELRRGDMVLRLDYRYLQSPVSVDEDLILVLLTDASGEAALERKIAEEKAKAEMIVKIAMDLEGYDQYRKASDEILRSIMVELEKPSEEIRANSILGLIKTLQSGAEIFEIQEIAQVTQEFEDAVSEAAQSGHEFDADSIVQLMMMASEVKDCFDRVQSDHLEDLVSDQGLVANSLFKITEARVDMVHQKIQTEVIQKTLEQLDQIFDKNYRPFTQLPGLSEITHKRLASLKNFLWSQVSPQAIAALDQGFEELKMQPIGLVLKKYGIMAENLCKKQNKQVAITLTGAEIDVPLHRMQDLFSAMVHLVRNAVEHGIEKMEERVFLGKDLEGQMKIGAEKVGSNLLLVFEDDGRGLDPQKIREDAVARGTLTSTAAQSLSDQDALNLLFDTENEGNTARGVGLETVYFRVKQLGGHLRVFSELEKGTRIEIELPLTR</sequence>
<organism evidence="9 10">
    <name type="scientific">Candidatus Lambdaproteobacteria bacterium RIFOXYD2_FULL_56_26</name>
    <dbReference type="NCBI Taxonomy" id="1817773"/>
    <lineage>
        <taxon>Bacteria</taxon>
        <taxon>Pseudomonadati</taxon>
        <taxon>Pseudomonadota</taxon>
        <taxon>Candidatus Lambdaproteobacteria</taxon>
    </lineage>
</organism>
<evidence type="ECO:0000256" key="7">
    <source>
        <dbReference type="ARBA" id="ARBA00035100"/>
    </source>
</evidence>
<evidence type="ECO:0000313" key="9">
    <source>
        <dbReference type="EMBL" id="OGH03439.1"/>
    </source>
</evidence>
<dbReference type="InterPro" id="IPR003594">
    <property type="entry name" value="HATPase_dom"/>
</dbReference>
<evidence type="ECO:0000256" key="2">
    <source>
        <dbReference type="ARBA" id="ARBA00012438"/>
    </source>
</evidence>
<dbReference type="SMART" id="SM00387">
    <property type="entry name" value="HATPase_c"/>
    <property type="match status" value="1"/>
</dbReference>